<gene>
    <name evidence="1" type="ORF">CAP_5750</name>
</gene>
<name>A0A017T3V7_9BACT</name>
<proteinExistence type="predicted"/>
<organism evidence="1 2">
    <name type="scientific">Chondromyces apiculatus DSM 436</name>
    <dbReference type="NCBI Taxonomy" id="1192034"/>
    <lineage>
        <taxon>Bacteria</taxon>
        <taxon>Pseudomonadati</taxon>
        <taxon>Myxococcota</taxon>
        <taxon>Polyangia</taxon>
        <taxon>Polyangiales</taxon>
        <taxon>Polyangiaceae</taxon>
        <taxon>Chondromyces</taxon>
    </lineage>
</organism>
<dbReference type="AlphaFoldDB" id="A0A017T3V7"/>
<accession>A0A017T3V7</accession>
<dbReference type="OrthoDB" id="8443918at2"/>
<reference evidence="1 2" key="1">
    <citation type="submission" date="2013-05" db="EMBL/GenBank/DDBJ databases">
        <title>Genome assembly of Chondromyces apiculatus DSM 436.</title>
        <authorList>
            <person name="Sharma G."/>
            <person name="Khatri I."/>
            <person name="Kaur C."/>
            <person name="Mayilraj S."/>
            <person name="Subramanian S."/>
        </authorList>
    </citation>
    <scope>NUCLEOTIDE SEQUENCE [LARGE SCALE GENOMIC DNA]</scope>
    <source>
        <strain evidence="1 2">DSM 436</strain>
    </source>
</reference>
<dbReference type="Proteomes" id="UP000019678">
    <property type="component" value="Unassembled WGS sequence"/>
</dbReference>
<evidence type="ECO:0000313" key="1">
    <source>
        <dbReference type="EMBL" id="EYF03246.1"/>
    </source>
</evidence>
<comment type="caution">
    <text evidence="1">The sequence shown here is derived from an EMBL/GenBank/DDBJ whole genome shotgun (WGS) entry which is preliminary data.</text>
</comment>
<dbReference type="EMBL" id="ASRX01000049">
    <property type="protein sequence ID" value="EYF03246.1"/>
    <property type="molecule type" value="Genomic_DNA"/>
</dbReference>
<sequence length="52" mass="5760">MPSFPQRDDPPHMQDLLSLWSGALGSTAAWTETLIARLEAGEYVMAGEARRE</sequence>
<keyword evidence="2" id="KW-1185">Reference proteome</keyword>
<dbReference type="RefSeq" id="WP_156041193.1">
    <property type="nucleotide sequence ID" value="NZ_ASRX01000049.1"/>
</dbReference>
<protein>
    <submittedName>
        <fullName evidence="1">Uncharacterized protein</fullName>
    </submittedName>
</protein>
<evidence type="ECO:0000313" key="2">
    <source>
        <dbReference type="Proteomes" id="UP000019678"/>
    </source>
</evidence>